<evidence type="ECO:0000313" key="3">
    <source>
        <dbReference type="Proteomes" id="UP000784294"/>
    </source>
</evidence>
<evidence type="ECO:0000256" key="1">
    <source>
        <dbReference type="SAM" id="Phobius"/>
    </source>
</evidence>
<comment type="caution">
    <text evidence="2">The sequence shown here is derived from an EMBL/GenBank/DDBJ whole genome shotgun (WGS) entry which is preliminary data.</text>
</comment>
<proteinExistence type="predicted"/>
<protein>
    <submittedName>
        <fullName evidence="2">Uncharacterized protein</fullName>
    </submittedName>
</protein>
<sequence>MQHRALLTHPFTSPSISQSLISISEFETPPCIGYSEDQIDSSTLVGRSMQDEIIQHGRVSWAAYTAFVLARGVWFTGITLFSYSTFLSFQVIILCLFEGFSKSLLHPKKHLNLVYFKFYN</sequence>
<keyword evidence="1" id="KW-1133">Transmembrane helix</keyword>
<accession>A0A3S5CJQ4</accession>
<organism evidence="2 3">
    <name type="scientific">Protopolystoma xenopodis</name>
    <dbReference type="NCBI Taxonomy" id="117903"/>
    <lineage>
        <taxon>Eukaryota</taxon>
        <taxon>Metazoa</taxon>
        <taxon>Spiralia</taxon>
        <taxon>Lophotrochozoa</taxon>
        <taxon>Platyhelminthes</taxon>
        <taxon>Monogenea</taxon>
        <taxon>Polyopisthocotylea</taxon>
        <taxon>Polystomatidea</taxon>
        <taxon>Polystomatidae</taxon>
        <taxon>Protopolystoma</taxon>
    </lineage>
</organism>
<keyword evidence="1" id="KW-0812">Transmembrane</keyword>
<evidence type="ECO:0000313" key="2">
    <source>
        <dbReference type="EMBL" id="VEL27037.1"/>
    </source>
</evidence>
<dbReference type="AlphaFoldDB" id="A0A3S5CJQ4"/>
<reference evidence="2" key="1">
    <citation type="submission" date="2018-11" db="EMBL/GenBank/DDBJ databases">
        <authorList>
            <consortium name="Pathogen Informatics"/>
        </authorList>
    </citation>
    <scope>NUCLEOTIDE SEQUENCE</scope>
</reference>
<dbReference type="EMBL" id="CAAALY010084462">
    <property type="protein sequence ID" value="VEL27037.1"/>
    <property type="molecule type" value="Genomic_DNA"/>
</dbReference>
<feature type="transmembrane region" description="Helical" evidence="1">
    <location>
        <begin position="80"/>
        <end position="100"/>
    </location>
</feature>
<gene>
    <name evidence="2" type="ORF">PXEA_LOCUS20477</name>
</gene>
<keyword evidence="3" id="KW-1185">Reference proteome</keyword>
<dbReference type="Proteomes" id="UP000784294">
    <property type="component" value="Unassembled WGS sequence"/>
</dbReference>
<name>A0A3S5CJQ4_9PLAT</name>
<keyword evidence="1" id="KW-0472">Membrane</keyword>